<keyword evidence="3" id="KW-1185">Reference proteome</keyword>
<evidence type="ECO:0000256" key="1">
    <source>
        <dbReference type="SAM" id="MobiDB-lite"/>
    </source>
</evidence>
<evidence type="ECO:0000313" key="3">
    <source>
        <dbReference type="Proteomes" id="UP001221142"/>
    </source>
</evidence>
<gene>
    <name evidence="2" type="ORF">FB45DRAFT_1013705</name>
</gene>
<sequence>MAWRRSVATLDGAVVVLSSPRAHSSQYNTSVPTTSTAQGFLYRCNEYLPASTRRNSRWGAYGSTEQAPRMNKSADMNTGRSEPSLVLPLLILLASSANHVGIRKEGRPSLSNLKNKDLGRFINLSARRGWVWVRDGRHSEVRSPNHPRCRVDTTDSTAGLCAWLLVMFRARPEPGSRALPSPGIGKPGPAHCWALPGSGLRLEKCQARLSPPSPGLTCGTWRALGRKLISRREPTCPPPLFLGFIRNGEGSAWGIERIQAAVWGLFGGVIGGACTRIIVFEKKNQGGSTLSIHSNFAHTWGPVNGCLRIFTIFKDNTLPRITYFLGDCESRVTDQTHTKCPTTDQLPPNFRPSATLAHKTNHPFGFHVMPLSTSTTHTHIHGVSLRRFPAESGSLLAHATGTAWVDTPTPKSTSAGHALQCLTCFLPRASAWARPGRAWAWAREIWSPSRSKPGPCPGIQAKPGPEHHYQWLPFDSESNDYESFRRQVAEGAARVEPQNVRAAPAVQHPRARGTSRGSGKASSGAYDSSFRSSGLHQHFSDFRDLSLRVACEGRKNFEYISEEV</sequence>
<proteinExistence type="predicted"/>
<dbReference type="Proteomes" id="UP001221142">
    <property type="component" value="Unassembled WGS sequence"/>
</dbReference>
<organism evidence="2 3">
    <name type="scientific">Roridomyces roridus</name>
    <dbReference type="NCBI Taxonomy" id="1738132"/>
    <lineage>
        <taxon>Eukaryota</taxon>
        <taxon>Fungi</taxon>
        <taxon>Dikarya</taxon>
        <taxon>Basidiomycota</taxon>
        <taxon>Agaricomycotina</taxon>
        <taxon>Agaricomycetes</taxon>
        <taxon>Agaricomycetidae</taxon>
        <taxon>Agaricales</taxon>
        <taxon>Marasmiineae</taxon>
        <taxon>Mycenaceae</taxon>
        <taxon>Roridomyces</taxon>
    </lineage>
</organism>
<feature type="compositionally biased region" description="Polar residues" evidence="1">
    <location>
        <begin position="515"/>
        <end position="527"/>
    </location>
</feature>
<reference evidence="2" key="1">
    <citation type="submission" date="2023-03" db="EMBL/GenBank/DDBJ databases">
        <title>Massive genome expansion in bonnet fungi (Mycena s.s.) driven by repeated elements and novel gene families across ecological guilds.</title>
        <authorList>
            <consortium name="Lawrence Berkeley National Laboratory"/>
            <person name="Harder C.B."/>
            <person name="Miyauchi S."/>
            <person name="Viragh M."/>
            <person name="Kuo A."/>
            <person name="Thoen E."/>
            <person name="Andreopoulos B."/>
            <person name="Lu D."/>
            <person name="Skrede I."/>
            <person name="Drula E."/>
            <person name="Henrissat B."/>
            <person name="Morin E."/>
            <person name="Kohler A."/>
            <person name="Barry K."/>
            <person name="LaButti K."/>
            <person name="Morin E."/>
            <person name="Salamov A."/>
            <person name="Lipzen A."/>
            <person name="Mereny Z."/>
            <person name="Hegedus B."/>
            <person name="Baldrian P."/>
            <person name="Stursova M."/>
            <person name="Weitz H."/>
            <person name="Taylor A."/>
            <person name="Grigoriev I.V."/>
            <person name="Nagy L.G."/>
            <person name="Martin F."/>
            <person name="Kauserud H."/>
        </authorList>
    </citation>
    <scope>NUCLEOTIDE SEQUENCE</scope>
    <source>
        <strain evidence="2">9284</strain>
    </source>
</reference>
<accession>A0AAD7F826</accession>
<protein>
    <submittedName>
        <fullName evidence="2">Uncharacterized protein</fullName>
    </submittedName>
</protein>
<name>A0AAD7F826_9AGAR</name>
<dbReference type="AlphaFoldDB" id="A0AAD7F826"/>
<comment type="caution">
    <text evidence="2">The sequence shown here is derived from an EMBL/GenBank/DDBJ whole genome shotgun (WGS) entry which is preliminary data.</text>
</comment>
<dbReference type="EMBL" id="JARKIF010000115">
    <property type="protein sequence ID" value="KAJ7604124.1"/>
    <property type="molecule type" value="Genomic_DNA"/>
</dbReference>
<evidence type="ECO:0000313" key="2">
    <source>
        <dbReference type="EMBL" id="KAJ7604124.1"/>
    </source>
</evidence>
<feature type="region of interest" description="Disordered" evidence="1">
    <location>
        <begin position="492"/>
        <end position="527"/>
    </location>
</feature>